<organism evidence="1 2">
    <name type="scientific">Campylobacter ureolyticus</name>
    <dbReference type="NCBI Taxonomy" id="827"/>
    <lineage>
        <taxon>Bacteria</taxon>
        <taxon>Pseudomonadati</taxon>
        <taxon>Campylobacterota</taxon>
        <taxon>Epsilonproteobacteria</taxon>
        <taxon>Campylobacterales</taxon>
        <taxon>Campylobacteraceae</taxon>
        <taxon>Campylobacter</taxon>
    </lineage>
</organism>
<proteinExistence type="predicted"/>
<dbReference type="GeneID" id="77176009"/>
<dbReference type="AlphaFoldDB" id="A0AAE7JPV2"/>
<dbReference type="RefSeq" id="WP_018713779.1">
    <property type="nucleotide sequence ID" value="NZ_CP053832.1"/>
</dbReference>
<name>A0AAE7JPV2_9BACT</name>
<protein>
    <submittedName>
        <fullName evidence="1">Uncharacterized protein</fullName>
    </submittedName>
</protein>
<dbReference type="EMBL" id="CP053832">
    <property type="protein sequence ID" value="QKF84580.1"/>
    <property type="molecule type" value="Genomic_DNA"/>
</dbReference>
<dbReference type="Proteomes" id="UP000509722">
    <property type="component" value="Chromosome"/>
</dbReference>
<reference evidence="1 2" key="1">
    <citation type="submission" date="2020-05" db="EMBL/GenBank/DDBJ databases">
        <title>Complete genome sequencing of Campylobacter and Arcobacter type strains.</title>
        <authorList>
            <person name="Miller W.G."/>
            <person name="Yee E."/>
        </authorList>
    </citation>
    <scope>NUCLEOTIDE SEQUENCE [LARGE SCALE GENOMIC DNA]</scope>
    <source>
        <strain evidence="1 2">LMG 6451</strain>
    </source>
</reference>
<sequence>MQKDIDYLRACFWGFEYKFKTEKEAILFFVDESIKDLENKRYEKVKEYLYLIKFGGYKLDE</sequence>
<gene>
    <name evidence="1" type="ORF">CURT_1103</name>
</gene>
<evidence type="ECO:0000313" key="2">
    <source>
        <dbReference type="Proteomes" id="UP000509722"/>
    </source>
</evidence>
<accession>A0AAE7JPV2</accession>
<evidence type="ECO:0000313" key="1">
    <source>
        <dbReference type="EMBL" id="QKF84580.1"/>
    </source>
</evidence>